<feature type="compositionally biased region" description="Low complexity" evidence="1">
    <location>
        <begin position="3034"/>
        <end position="3054"/>
    </location>
</feature>
<feature type="compositionally biased region" description="Basic and acidic residues" evidence="1">
    <location>
        <begin position="3607"/>
        <end position="3616"/>
    </location>
</feature>
<accession>A0AAE1BIF6</accession>
<feature type="compositionally biased region" description="Basic residues" evidence="1">
    <location>
        <begin position="1482"/>
        <end position="1508"/>
    </location>
</feature>
<organism evidence="2 3">
    <name type="scientific">Petrolisthes cinctipes</name>
    <name type="common">Flat porcelain crab</name>
    <dbReference type="NCBI Taxonomy" id="88211"/>
    <lineage>
        <taxon>Eukaryota</taxon>
        <taxon>Metazoa</taxon>
        <taxon>Ecdysozoa</taxon>
        <taxon>Arthropoda</taxon>
        <taxon>Crustacea</taxon>
        <taxon>Multicrustacea</taxon>
        <taxon>Malacostraca</taxon>
        <taxon>Eumalacostraca</taxon>
        <taxon>Eucarida</taxon>
        <taxon>Decapoda</taxon>
        <taxon>Pleocyemata</taxon>
        <taxon>Anomura</taxon>
        <taxon>Galatheoidea</taxon>
        <taxon>Porcellanidae</taxon>
        <taxon>Petrolisthes</taxon>
    </lineage>
</organism>
<feature type="region of interest" description="Disordered" evidence="1">
    <location>
        <begin position="1736"/>
        <end position="2015"/>
    </location>
</feature>
<feature type="compositionally biased region" description="Basic and acidic residues" evidence="1">
    <location>
        <begin position="1311"/>
        <end position="1325"/>
    </location>
</feature>
<dbReference type="Proteomes" id="UP001286313">
    <property type="component" value="Unassembled WGS sequence"/>
</dbReference>
<sequence>MAPSQVYVWERESMENVNQVKNGIIEGNWWSVQCPTTTNITTLPTIHTKQLQVQAVFTNKGVGEECYISFVFLECGNIVVTSLILSWHNGSTHGTHTGTTPGGTHRASPRWYTHTLSLRNIGLMEDEAVCKRRTLITRYAHGETLLCTAINSGECQHPKLITHHPLCRNVVVVDVSTAHYTYTHTALSSQRKQQQQQYECVSDLAWCRNNTLMVGCVGSGAVFVATRLGPLLRLSCSGPHLTLPPSWLLPLHPNTTASQHNNENENSESTRLKLCISCHPKEDKIMLSSGVRVSILTLPINAARDEEIVDQLLGTAGHSLHQLRHSSVTHHYSYIRTNSTWRLALSVPNLSDDHTRPPDGCKVNLWSQSETGQNDWKTGHHYTVSEADRMIDDVVSPLLASWTLLATHPGPHTGDWRGRGRAVTHLLGQLMNTLTSANSDHDAPDHQHSLIQILHIYHTFVGVLSVWPKSLHLVKPTLRLTHKLLHTLLASEKHAGDSSATATLLVLTQTLNALEQTLKEAVCFRPQMRNNPQCPYNHKLVYPGLEVTNVGPLCWHQKKCVGIGVDSGGSGVGGGGVDGGEAVSQKVMKCDDDDSIGDIGGGGGGGGGGVVVVVVGAASLSLQIKKLWECLYINASKVHMHIRVGGKSHLGTYHKSTAVLNIIQTKLQQLGYNFGDVKKKRLKVKQPQQLYLKGLYLQAIVTWKCEIIVGLTSRSVSKGKLSQYLHSILYAYLSRDDVCGLSEFLVWVYHLVMLVLQSGLDSTQLTTTNTVKYINDKTPAEALYTDENNPNSLYTRQKSDVNKSCNTTLSNKLYEFISMFAKCGSRLKEVSDEKSDLPTLGRKNIKCVINAVREMIGSLGRKAASDILSLGVDIPPPYKPHKFPPLTNAAGYGLKGKGKMLAGKEMMDVLVLSGKALALAGYWDDLAILTHNIGDFKTSLMAGLVGSLVGNESLVSVCSEHTSSLITTQLLNTMNDLPLSTTLLHHQHSLLQAAAAMGSCPVVPRVLRRCVSAIDGILRSLHTFVPACVYLPAPPLYCPQMPNKRSHHSGLGSPSDSVRSEEELRWEVSGWVQLASAVVSASCVARPLILDLCRTSQLLNQKQIPVMCCEELNSIAASLGSTIEFDDNDDDSDEWCEVRQLWHQLILQLWTLHVRDRVSRCLRKFSVTNLLHAQKRCLRETKSLELLLWMDEFYSLSECYPWKEDLSAATLTVAAEAPTHPDVACILARIISKPTHLPSLLKDKANRLFDIWKTTNVPLSSQVEGNDIFSEVERNDFSVAAVPPPEAYVKLYDVYIEQCQQIEQLNVQSENQKEEKEEENHETVAPRKFQHSTGLEKISTSIQDELQKFLYLFINMTSVRNVEILPQLATNNIPLLASFSCHIKKREFLGLKVKSQMFPVHSEKSSLKFDTFDPSIFSVVDKSVFPTEHKGLFRSLCHSTKGRMSSDSGVGIISFSSRQDSSRHNSKTRSISVPSSTTTKTQHSHIHSSRRRKIRSRSQSRRKERRHQGSSSHRSQSESTTRGRKQKKSRPVNMKISHTPPQENKADLDLSLSKVLRLSDVLDSKVIANSPGVFQFVRWITSDDRNFTLVSSSTDITAFSDETSAIMIKLSEEDVVDALKWQYLSQSRSHHTIPSSSKHVNVISRSKKHPIPSSSGHVDRKTKIKNANESEVITSEDTTDAKLLKSGGRKYYTTTGKNVSVSHEDVKRKYVLSKEENDRLKGSEDIERKCVPTEEYVSVKSSRGEDIERVTSSPQQQQKHQKQSIRGRESDIDNNKFHNNRDSNKRESDIDNKLSNKRESDVDNKLSNKKESDIDNKLSNERESDIDNKLSNKRESEIDNKLSNERESDIDNKLSDVDNKLSNNRESDTDNNNPSNKTQAEGTRLYILASSKEHNKDTSTSRQGNDKYSTEELNNDDVVDLSNCMYQNEKKVLRSSMKNRSEGNVDRSEGNVDRSEGNVDRSEGNEDRSEGNEDRSKENRSEGNENRSEGNENRSEENRSEGNSTMDSKSSGPFRFWEPFKARYKNYSKPKHRVVEVDEAEQPSPQQQQQQQQPQQQHHHHRHHHYNNKTVMQCYQNTSDGLPCIETPDHIREPSVCRLLRLPQTHTTTTAATTTTTTTKNKQQGNTTTTKQQRNTTPTKQQRNTTKQQQRNTTTTKTQTQDLTRQRKITEGSGRWLNISDLTAQSEDESAVDESVVDESVVDESVVDESVVDESVLVDESVVDESVANESVIPAADNTLDDMTLPDSLHVSDLSDEGSVFMSRQGNIYRNIIMHKEMEKYQPGAFKKGGIKVYKREEERRARNDRVKSKHGDGERRGRIKENKREEERRERNDKVSSRQVENRKKKTVTINKTSDKSQVKKWDEQPLCLKSIPIRVKIKPLPGNDARSESDETSANNVRLKKMVEDRRLKLLTMDQPECDITTTQHQPWLLRKLPIGVTNRKKAYMTTQKSSQNQNNVNIDGGEVGNNDMKILTIPSSYSPTHHQRESNTCKSLNFLDPQQVFSFYVGNAMKQDRFKVLRVGTKPKAAMQEGFTDILYRKGERDQEELRESKRCMQGERNINNTKNILIDGGVNATMNENGKPKDREVTQVMMEEEEEKKGRMRRATEEEEATTNSHEVDTERKNIIDQGFLDQVARYAHKYKTGKYTEMLSKKPDQNTQQDNNNRELRTDHDTTKLQYNKNNEMKQLRIDHDATRLNDNKNKEIKQLDVSVDRKYYTGEGSRVLYEYVNLGNYFSPIKQQQQQQVVNGTEKIDTDKQRQKPATSRTSEHSQCVTYNRISVGTQSSLQGGEKETEEEEEEEEGKYQPINTHQPNFKHEGKEAEKIHQINTHQPNFKHEGKKEEQIHQINTHQPNFKHEGKKEEQIHQINTHQPNFKQEGKKEEQIHQINTHQPNFKHEGEEEVNVTSEERRGVKVKDSWTETERVEEEAVVIVGARHTTTETQTQTDFKMDGNNLITSHSQYQGSHQCTTEALPNTSPSSPHHPLPNTSPSSPHPLPNTSPSSPHHPLPNTSPSSPHPLPNTSPSSPHPLPNTSPSSPLYPSHSLSSAASPHHSLYHSLHHTHSTHHLPTTPSTTTTPQPTNGRIIHVFDIPREVAQRRLENLEDQLNISLRPNLKEEEEEKIVDVGEEEEIVDVGKEEEIVDVGEEERIVDVGEEEEIVDVGKNYEDLKKYEGSKNYEERPMSELVDAFLGGAMTFEELCQAGQNARCGNVVVVVDDDDDRHTKEEEEEEEMERKEQEMEEEEEKMERNINSEEEEQEMEKEEESMERKINSEKEEEEMMERNINIVHDICSLEREAWETAEELRWSRELVSKVECLMETSERRTMTGRASTSRYPQEEGRTRHPINHSKLEKKSQDLPRLEIKSRDLRRWQEALRSYKKCGNTDVLLDFLEHTPPEGLTDEMIDKKEVLGQLDDFLSGIRTNESSPKLPINLKGFGSFSSGVGSSQMFNDDSTPSITTTTPTSQRGRLHQKRTEIRRWMREQREKRKYNTNTTTTTATTTTAATTTTTILSQGDIHRSLSLSKTSFSKSSSSPNVVSISPDNVGLCGKQLRERSQEREQRKAQMRDTYGKKREMDTLKLLDSYEVEAETYRELVLEKRIEEQQLRETSQERQQLKKKYQKMRGETYGKKREMDSLKFLDDRIPEVASESSLNGESSREELLEQLEASEDTTTTTTTTTNTKDDVSSESNWSVPSEVKKLLNP</sequence>
<feature type="compositionally biased region" description="Polar residues" evidence="1">
    <location>
        <begin position="1869"/>
        <end position="1881"/>
    </location>
</feature>
<protein>
    <submittedName>
        <fullName evidence="2">Uncharacterized protein</fullName>
    </submittedName>
</protein>
<feature type="compositionally biased region" description="Polar residues" evidence="1">
    <location>
        <begin position="2762"/>
        <end position="2789"/>
    </location>
</feature>
<feature type="compositionally biased region" description="Basic and acidic residues" evidence="1">
    <location>
        <begin position="1939"/>
        <end position="2000"/>
    </location>
</feature>
<feature type="compositionally biased region" description="Basic and acidic residues" evidence="1">
    <location>
        <begin position="2665"/>
        <end position="2676"/>
    </location>
</feature>
<feature type="compositionally biased region" description="Low complexity" evidence="1">
    <location>
        <begin position="2108"/>
        <end position="2163"/>
    </location>
</feature>
<evidence type="ECO:0000313" key="2">
    <source>
        <dbReference type="EMBL" id="KAK3851165.1"/>
    </source>
</evidence>
<feature type="compositionally biased region" description="Acidic residues" evidence="1">
    <location>
        <begin position="2794"/>
        <end position="2803"/>
    </location>
</feature>
<dbReference type="PANTHER" id="PTHR14492">
    <property type="entry name" value="JBTS17"/>
    <property type="match status" value="1"/>
</dbReference>
<feature type="region of interest" description="Disordered" evidence="1">
    <location>
        <begin position="2648"/>
        <end position="2677"/>
    </location>
</feature>
<feature type="region of interest" description="Disordered" evidence="1">
    <location>
        <begin position="2594"/>
        <end position="2620"/>
    </location>
</feature>
<dbReference type="InterPro" id="IPR028236">
    <property type="entry name" value="CPLANE1"/>
</dbReference>
<feature type="compositionally biased region" description="Low complexity" evidence="1">
    <location>
        <begin position="2042"/>
        <end position="2056"/>
    </location>
</feature>
<keyword evidence="3" id="KW-1185">Reference proteome</keyword>
<feature type="compositionally biased region" description="Low complexity" evidence="1">
    <location>
        <begin position="3455"/>
        <end position="3466"/>
    </location>
</feature>
<feature type="compositionally biased region" description="Basic and acidic residues" evidence="1">
    <location>
        <begin position="1766"/>
        <end position="1868"/>
    </location>
</feature>
<feature type="region of interest" description="Disordered" evidence="1">
    <location>
        <begin position="3220"/>
        <end position="3278"/>
    </location>
</feature>
<feature type="region of interest" description="Disordered" evidence="1">
    <location>
        <begin position="1309"/>
        <end position="1329"/>
    </location>
</feature>
<feature type="compositionally biased region" description="Basic and acidic residues" evidence="1">
    <location>
        <begin position="1891"/>
        <end position="1910"/>
    </location>
</feature>
<feature type="compositionally biased region" description="Polar residues" evidence="1">
    <location>
        <begin position="2955"/>
        <end position="2992"/>
    </location>
</feature>
<evidence type="ECO:0000313" key="3">
    <source>
        <dbReference type="Proteomes" id="UP001286313"/>
    </source>
</evidence>
<feature type="compositionally biased region" description="Low complexity" evidence="1">
    <location>
        <begin position="3068"/>
        <end position="3079"/>
    </location>
</feature>
<feature type="compositionally biased region" description="Low complexity" evidence="1">
    <location>
        <begin position="1509"/>
        <end position="1520"/>
    </location>
</feature>
<reference evidence="2" key="1">
    <citation type="submission" date="2023-10" db="EMBL/GenBank/DDBJ databases">
        <title>Genome assemblies of two species of porcelain crab, Petrolisthes cinctipes and Petrolisthes manimaculis (Anomura: Porcellanidae).</title>
        <authorList>
            <person name="Angst P."/>
        </authorList>
    </citation>
    <scope>NUCLEOTIDE SEQUENCE</scope>
    <source>
        <strain evidence="2">PB745_01</strain>
        <tissue evidence="2">Gill</tissue>
    </source>
</reference>
<feature type="region of interest" description="Disordered" evidence="1">
    <location>
        <begin position="3324"/>
        <end position="3345"/>
    </location>
</feature>
<feature type="compositionally biased region" description="Basic residues" evidence="1">
    <location>
        <begin position="3055"/>
        <end position="3067"/>
    </location>
</feature>
<feature type="region of interest" description="Disordered" evidence="1">
    <location>
        <begin position="3449"/>
        <end position="3471"/>
    </location>
</feature>
<feature type="compositionally biased region" description="Acidic residues" evidence="1">
    <location>
        <begin position="3254"/>
        <end position="3267"/>
    </location>
</feature>
<name>A0AAE1BIF6_PETCI</name>
<gene>
    <name evidence="2" type="ORF">Pcinc_042165</name>
</gene>
<feature type="region of interest" description="Disordered" evidence="1">
    <location>
        <begin position="3648"/>
        <end position="3705"/>
    </location>
</feature>
<feature type="compositionally biased region" description="Polar residues" evidence="1">
    <location>
        <begin position="1468"/>
        <end position="1481"/>
    </location>
</feature>
<feature type="compositionally biased region" description="Low complexity" evidence="1">
    <location>
        <begin position="3673"/>
        <end position="3682"/>
    </location>
</feature>
<dbReference type="EMBL" id="JAWQEG010008020">
    <property type="protein sequence ID" value="KAK3851165.1"/>
    <property type="molecule type" value="Genomic_DNA"/>
</dbReference>
<proteinExistence type="predicted"/>
<comment type="caution">
    <text evidence="2">The sequence shown here is derived from an EMBL/GenBank/DDBJ whole genome shotgun (WGS) entry which is preliminary data.</text>
</comment>
<feature type="region of interest" description="Disordered" evidence="1">
    <location>
        <begin position="2297"/>
        <end position="2358"/>
    </location>
</feature>
<feature type="region of interest" description="Disordered" evidence="1">
    <location>
        <begin position="2937"/>
        <end position="3084"/>
    </location>
</feature>
<feature type="compositionally biased region" description="Polar residues" evidence="1">
    <location>
        <begin position="1442"/>
        <end position="1459"/>
    </location>
</feature>
<feature type="compositionally biased region" description="Pro residues" evidence="1">
    <location>
        <begin position="3016"/>
        <end position="3033"/>
    </location>
</feature>
<feature type="compositionally biased region" description="Basic and acidic residues" evidence="1">
    <location>
        <begin position="2297"/>
        <end position="2343"/>
    </location>
</feature>
<feature type="region of interest" description="Disordered" evidence="1">
    <location>
        <begin position="2034"/>
        <end position="2064"/>
    </location>
</feature>
<feature type="region of interest" description="Disordered" evidence="1">
    <location>
        <begin position="2752"/>
        <end position="2821"/>
    </location>
</feature>
<feature type="region of interest" description="Disordered" evidence="1">
    <location>
        <begin position="2895"/>
        <end position="2925"/>
    </location>
</feature>
<feature type="region of interest" description="Disordered" evidence="1">
    <location>
        <begin position="2108"/>
        <end position="2169"/>
    </location>
</feature>
<feature type="region of interest" description="Disordered" evidence="1">
    <location>
        <begin position="1439"/>
        <end position="1545"/>
    </location>
</feature>
<feature type="region of interest" description="Disordered" evidence="1">
    <location>
        <begin position="3607"/>
        <end position="3629"/>
    </location>
</feature>
<feature type="compositionally biased region" description="Basic and acidic residues" evidence="1">
    <location>
        <begin position="2908"/>
        <end position="2924"/>
    </location>
</feature>
<feature type="compositionally biased region" description="Polar residues" evidence="1">
    <location>
        <begin position="3000"/>
        <end position="3015"/>
    </location>
</feature>
<evidence type="ECO:0000256" key="1">
    <source>
        <dbReference type="SAM" id="MobiDB-lite"/>
    </source>
</evidence>
<dbReference type="PANTHER" id="PTHR14492:SF4">
    <property type="entry name" value="CILIOGENESIS AND PLANAR POLARITY EFFECTOR 1"/>
    <property type="match status" value="1"/>
</dbReference>